<dbReference type="Proteomes" id="UP000032336">
    <property type="component" value="Unassembled WGS sequence"/>
</dbReference>
<evidence type="ECO:0000313" key="3">
    <source>
        <dbReference type="Proteomes" id="UP000032336"/>
    </source>
</evidence>
<proteinExistence type="predicted"/>
<feature type="chain" id="PRO_5039363036" description="Lipoprotein" evidence="1">
    <location>
        <begin position="21"/>
        <end position="147"/>
    </location>
</feature>
<dbReference type="EMBL" id="JXUW01000042">
    <property type="protein sequence ID" value="KJE75429.1"/>
    <property type="molecule type" value="Genomic_DNA"/>
</dbReference>
<name>A0A0D8FR37_9ACTN</name>
<evidence type="ECO:0000256" key="1">
    <source>
        <dbReference type="SAM" id="SignalP"/>
    </source>
</evidence>
<evidence type="ECO:0000313" key="2">
    <source>
        <dbReference type="EMBL" id="KJE75429.1"/>
    </source>
</evidence>
<dbReference type="PROSITE" id="PS51257">
    <property type="entry name" value="PROKAR_LIPOPROTEIN"/>
    <property type="match status" value="1"/>
</dbReference>
<keyword evidence="3" id="KW-1185">Reference proteome</keyword>
<protein>
    <recommendedName>
        <fullName evidence="4">Lipoprotein</fullName>
    </recommendedName>
</protein>
<keyword evidence="1" id="KW-0732">Signal</keyword>
<gene>
    <name evidence="2" type="ORF">FEAC_28390</name>
</gene>
<dbReference type="AlphaFoldDB" id="A0A0D8FR37"/>
<organism evidence="2 3">
    <name type="scientific">Ferrimicrobium acidiphilum DSM 19497</name>
    <dbReference type="NCBI Taxonomy" id="1121877"/>
    <lineage>
        <taxon>Bacteria</taxon>
        <taxon>Bacillati</taxon>
        <taxon>Actinomycetota</taxon>
        <taxon>Acidimicrobiia</taxon>
        <taxon>Acidimicrobiales</taxon>
        <taxon>Acidimicrobiaceae</taxon>
        <taxon>Ferrimicrobium</taxon>
    </lineage>
</organism>
<dbReference type="GeneID" id="78373807"/>
<sequence length="147" mass="15920">MRTRRLRRVVVMAAVAAALAACGNTKVQSKPSHRVNTSTESTTLLAKLPKTFPRSVVPLPNGAPLVDFVDDSTKSRKQFQLTYASSPSSRLAFIARYIHTLKSLGFALKQHSYAGTPNALYSLEDATWEVLVEGSSSTVGISVVARK</sequence>
<reference evidence="2 3" key="1">
    <citation type="submission" date="2015-01" db="EMBL/GenBank/DDBJ databases">
        <title>Draft genome of the acidophilic iron oxidizer Ferrimicrobium acidiphilum strain T23.</title>
        <authorList>
            <person name="Poehlein A."/>
            <person name="Eisen S."/>
            <person name="Schloemann M."/>
            <person name="Johnson B.D."/>
            <person name="Daniel R."/>
            <person name="Muehling M."/>
        </authorList>
    </citation>
    <scope>NUCLEOTIDE SEQUENCE [LARGE SCALE GENOMIC DNA]</scope>
    <source>
        <strain evidence="2 3">T23</strain>
    </source>
</reference>
<evidence type="ECO:0008006" key="4">
    <source>
        <dbReference type="Google" id="ProtNLM"/>
    </source>
</evidence>
<dbReference type="RefSeq" id="WP_035391301.1">
    <property type="nucleotide sequence ID" value="NZ_JQKF01000042.1"/>
</dbReference>
<dbReference type="STRING" id="1121877.FEAC_28390"/>
<comment type="caution">
    <text evidence="2">The sequence shown here is derived from an EMBL/GenBank/DDBJ whole genome shotgun (WGS) entry which is preliminary data.</text>
</comment>
<accession>A0A0D8FR37</accession>
<feature type="signal peptide" evidence="1">
    <location>
        <begin position="1"/>
        <end position="20"/>
    </location>
</feature>